<feature type="transmembrane region" description="Helical" evidence="1">
    <location>
        <begin position="36"/>
        <end position="54"/>
    </location>
</feature>
<dbReference type="EMBL" id="FOGL01000011">
    <property type="protein sequence ID" value="SER85375.1"/>
    <property type="molecule type" value="Genomic_DNA"/>
</dbReference>
<reference evidence="2 3" key="1">
    <citation type="submission" date="2016-10" db="EMBL/GenBank/DDBJ databases">
        <authorList>
            <person name="de Groot N.N."/>
        </authorList>
    </citation>
    <scope>NUCLEOTIDE SEQUENCE [LARGE SCALE GENOMIC DNA]</scope>
    <source>
        <strain evidence="2 3">CGMCC 1.7727</strain>
    </source>
</reference>
<organism evidence="2 3">
    <name type="scientific">Gracilibacillus ureilyticus</name>
    <dbReference type="NCBI Taxonomy" id="531814"/>
    <lineage>
        <taxon>Bacteria</taxon>
        <taxon>Bacillati</taxon>
        <taxon>Bacillota</taxon>
        <taxon>Bacilli</taxon>
        <taxon>Bacillales</taxon>
        <taxon>Bacillaceae</taxon>
        <taxon>Gracilibacillus</taxon>
    </lineage>
</organism>
<gene>
    <name evidence="2" type="ORF">SAMN04487944_11157</name>
</gene>
<protein>
    <submittedName>
        <fullName evidence="2">Uncharacterized protein</fullName>
    </submittedName>
</protein>
<keyword evidence="1" id="KW-0472">Membrane</keyword>
<dbReference type="OrthoDB" id="2971155at2"/>
<accession>A0A1H9SL00</accession>
<sequence length="59" mass="6941">MLLVFVVFSIFVLFIFNSLTYRLCMQTEMGEEKQPNVFRTINVLITILLISSYVEVIYT</sequence>
<keyword evidence="1" id="KW-1133">Transmembrane helix</keyword>
<keyword evidence="3" id="KW-1185">Reference proteome</keyword>
<proteinExistence type="predicted"/>
<dbReference type="AlphaFoldDB" id="A0A1H9SL00"/>
<dbReference type="STRING" id="531814.SAMN04487944_11157"/>
<evidence type="ECO:0000313" key="3">
    <source>
        <dbReference type="Proteomes" id="UP000199687"/>
    </source>
</evidence>
<dbReference type="Proteomes" id="UP000199687">
    <property type="component" value="Unassembled WGS sequence"/>
</dbReference>
<keyword evidence="1" id="KW-0812">Transmembrane</keyword>
<name>A0A1H9SL00_9BACI</name>
<dbReference type="RefSeq" id="WP_089741238.1">
    <property type="nucleotide sequence ID" value="NZ_FOGL01000011.1"/>
</dbReference>
<feature type="transmembrane region" description="Helical" evidence="1">
    <location>
        <begin position="6"/>
        <end position="24"/>
    </location>
</feature>
<evidence type="ECO:0000313" key="2">
    <source>
        <dbReference type="EMBL" id="SER85375.1"/>
    </source>
</evidence>
<evidence type="ECO:0000256" key="1">
    <source>
        <dbReference type="SAM" id="Phobius"/>
    </source>
</evidence>